<evidence type="ECO:0000313" key="1">
    <source>
        <dbReference type="EMBL" id="CAK65060.1"/>
    </source>
</evidence>
<organism evidence="1 2">
    <name type="scientific">Paramecium tetraurelia</name>
    <dbReference type="NCBI Taxonomy" id="5888"/>
    <lineage>
        <taxon>Eukaryota</taxon>
        <taxon>Sar</taxon>
        <taxon>Alveolata</taxon>
        <taxon>Ciliophora</taxon>
        <taxon>Intramacronucleata</taxon>
        <taxon>Oligohymenophorea</taxon>
        <taxon>Peniculida</taxon>
        <taxon>Parameciidae</taxon>
        <taxon>Paramecium</taxon>
    </lineage>
</organism>
<keyword evidence="2" id="KW-1185">Reference proteome</keyword>
<reference evidence="1 2" key="1">
    <citation type="journal article" date="2006" name="Nature">
        <title>Global trends of whole-genome duplications revealed by the ciliate Paramecium tetraurelia.</title>
        <authorList>
            <consortium name="Genoscope"/>
            <person name="Aury J.-M."/>
            <person name="Jaillon O."/>
            <person name="Duret L."/>
            <person name="Noel B."/>
            <person name="Jubin C."/>
            <person name="Porcel B.M."/>
            <person name="Segurens B."/>
            <person name="Daubin V."/>
            <person name="Anthouard V."/>
            <person name="Aiach N."/>
            <person name="Arnaiz O."/>
            <person name="Billaut A."/>
            <person name="Beisson J."/>
            <person name="Blanc I."/>
            <person name="Bouhouche K."/>
            <person name="Camara F."/>
            <person name="Duharcourt S."/>
            <person name="Guigo R."/>
            <person name="Gogendeau D."/>
            <person name="Katinka M."/>
            <person name="Keller A.-M."/>
            <person name="Kissmehl R."/>
            <person name="Klotz C."/>
            <person name="Koll F."/>
            <person name="Le Moue A."/>
            <person name="Lepere C."/>
            <person name="Malinsky S."/>
            <person name="Nowacki M."/>
            <person name="Nowak J.K."/>
            <person name="Plattner H."/>
            <person name="Poulain J."/>
            <person name="Ruiz F."/>
            <person name="Serrano V."/>
            <person name="Zagulski M."/>
            <person name="Dessen P."/>
            <person name="Betermier M."/>
            <person name="Weissenbach J."/>
            <person name="Scarpelli C."/>
            <person name="Schachter V."/>
            <person name="Sperling L."/>
            <person name="Meyer E."/>
            <person name="Cohen J."/>
            <person name="Wincker P."/>
        </authorList>
    </citation>
    <scope>NUCLEOTIDE SEQUENCE [LARGE SCALE GENOMIC DNA]</scope>
    <source>
        <strain evidence="1 2">Stock d4-2</strain>
    </source>
</reference>
<dbReference type="OrthoDB" id="10257153at2759"/>
<accession>A0C2P3</accession>
<dbReference type="InParanoid" id="A0C2P3"/>
<dbReference type="RefSeq" id="XP_001432457.1">
    <property type="nucleotide sequence ID" value="XM_001432420.1"/>
</dbReference>
<dbReference type="HOGENOM" id="CLU_2579009_0_0_1"/>
<protein>
    <submittedName>
        <fullName evidence="1">Uncharacterized protein</fullName>
    </submittedName>
</protein>
<dbReference type="KEGG" id="ptm:GSPATT00034538001"/>
<name>A0C2P3_PARTE</name>
<gene>
    <name evidence="1" type="ORF">GSPATT00034538001</name>
</gene>
<dbReference type="AlphaFoldDB" id="A0C2P3"/>
<sequence>MVMCLSKQSLTNLILKNQTVQQAIIKKSQRFNSLIQQYKQEDIIGDSQDSDLLSKINFDKIYKIDPFQSQRKEDQSYQDEN</sequence>
<dbReference type="Proteomes" id="UP000000600">
    <property type="component" value="Unassembled WGS sequence"/>
</dbReference>
<dbReference type="GeneID" id="5018242"/>
<proteinExistence type="predicted"/>
<evidence type="ECO:0000313" key="2">
    <source>
        <dbReference type="Proteomes" id="UP000000600"/>
    </source>
</evidence>
<dbReference type="EMBL" id="CT868036">
    <property type="protein sequence ID" value="CAK65060.1"/>
    <property type="molecule type" value="Genomic_DNA"/>
</dbReference>